<dbReference type="PANTHER" id="PTHR31345">
    <property type="entry name" value="CENTROMERE PROTEIN Q"/>
    <property type="match status" value="1"/>
</dbReference>
<evidence type="ECO:0000256" key="9">
    <source>
        <dbReference type="SAM" id="MobiDB-lite"/>
    </source>
</evidence>
<dbReference type="KEGG" id="alim:106510966"/>
<keyword evidence="10" id="KW-1185">Reference proteome</keyword>
<dbReference type="OrthoDB" id="8927710at2759"/>
<name>A0A2I4AI85_AUSLI</name>
<dbReference type="STRING" id="52670.A0A2I4AI85"/>
<dbReference type="Proteomes" id="UP000192220">
    <property type="component" value="Unplaced"/>
</dbReference>
<dbReference type="RefSeq" id="XP_013855156.1">
    <property type="nucleotide sequence ID" value="XM_013999702.1"/>
</dbReference>
<dbReference type="InParanoid" id="A0A2I4AI85"/>
<dbReference type="AlphaFoldDB" id="A0A2I4AI85"/>
<evidence type="ECO:0000256" key="8">
    <source>
        <dbReference type="SAM" id="Coils"/>
    </source>
</evidence>
<feature type="coiled-coil region" evidence="8">
    <location>
        <begin position="147"/>
        <end position="199"/>
    </location>
</feature>
<feature type="region of interest" description="Disordered" evidence="9">
    <location>
        <begin position="1"/>
        <end position="69"/>
    </location>
</feature>
<dbReference type="GeneID" id="106510966"/>
<keyword evidence="8" id="KW-0175">Coiled coil</keyword>
<feature type="compositionally biased region" description="Basic residues" evidence="9">
    <location>
        <begin position="1"/>
        <end position="11"/>
    </location>
</feature>
<keyword evidence="5" id="KW-0158">Chromosome</keyword>
<evidence type="ECO:0000256" key="2">
    <source>
        <dbReference type="ARBA" id="ARBA00004584"/>
    </source>
</evidence>
<dbReference type="InterPro" id="IPR025212">
    <property type="entry name" value="CAD_CENP-Q"/>
</dbReference>
<organism evidence="10 11">
    <name type="scientific">Austrofundulus limnaeus</name>
    <name type="common">Annual killifish</name>
    <dbReference type="NCBI Taxonomy" id="52670"/>
    <lineage>
        <taxon>Eukaryota</taxon>
        <taxon>Metazoa</taxon>
        <taxon>Chordata</taxon>
        <taxon>Craniata</taxon>
        <taxon>Vertebrata</taxon>
        <taxon>Euteleostomi</taxon>
        <taxon>Actinopterygii</taxon>
        <taxon>Neopterygii</taxon>
        <taxon>Teleostei</taxon>
        <taxon>Neoteleostei</taxon>
        <taxon>Acanthomorphata</taxon>
        <taxon>Ovalentaria</taxon>
        <taxon>Atherinomorphae</taxon>
        <taxon>Cyprinodontiformes</taxon>
        <taxon>Rivulidae</taxon>
        <taxon>Austrofundulus</taxon>
    </lineage>
</organism>
<evidence type="ECO:0000256" key="7">
    <source>
        <dbReference type="ARBA" id="ARBA00023328"/>
    </source>
</evidence>
<dbReference type="Pfam" id="PF13094">
    <property type="entry name" value="CENP-Q"/>
    <property type="match status" value="1"/>
</dbReference>
<evidence type="ECO:0000313" key="11">
    <source>
        <dbReference type="RefSeq" id="XP_013855156.1"/>
    </source>
</evidence>
<proteinExistence type="inferred from homology"/>
<dbReference type="GO" id="GO:0000775">
    <property type="term" value="C:chromosome, centromeric region"/>
    <property type="evidence" value="ECO:0007669"/>
    <property type="project" value="UniProtKB-SubCell"/>
</dbReference>
<gene>
    <name evidence="11" type="primary">LOC106510966</name>
</gene>
<evidence type="ECO:0000256" key="3">
    <source>
        <dbReference type="ARBA" id="ARBA00008191"/>
    </source>
</evidence>
<evidence type="ECO:0000256" key="4">
    <source>
        <dbReference type="ARBA" id="ARBA00016397"/>
    </source>
</evidence>
<evidence type="ECO:0000256" key="6">
    <source>
        <dbReference type="ARBA" id="ARBA00023242"/>
    </source>
</evidence>
<evidence type="ECO:0000256" key="1">
    <source>
        <dbReference type="ARBA" id="ARBA00004123"/>
    </source>
</evidence>
<dbReference type="GO" id="GO:0005634">
    <property type="term" value="C:nucleus"/>
    <property type="evidence" value="ECO:0007669"/>
    <property type="project" value="UniProtKB-SubCell"/>
</dbReference>
<sequence length="270" mass="29770">MKPARGSKRPSSKGPNPKNAKKAKRPAGETSDENQAGQSDKTAHSKQRKEGPAVVSRKKKVPDSWKVMPSSSISAVENIMDLSILATLALKKTAKKESQEHLNKIKNGFLAHCAQLKVPALKLKNAKSSSLRHKEESKKSALGKKTLSSLERNLKAVVRALETTEEQTASLERTCSLLRDKLEEEEAKAKQILELSDRAVLRLPPVPPHKEETAFESRLRKILPDGARETVAQKLGGVLQEPEASRDAQVLLLQAHKHAHQLFNTRSDSD</sequence>
<comment type="subcellular location">
    <subcellularLocation>
        <location evidence="2">Chromosome</location>
        <location evidence="2">Centromere</location>
    </subcellularLocation>
    <subcellularLocation>
        <location evidence="1">Nucleus</location>
    </subcellularLocation>
</comment>
<protein>
    <recommendedName>
        <fullName evidence="4">Centromere protein Q</fullName>
    </recommendedName>
</protein>
<reference evidence="11" key="1">
    <citation type="submission" date="2025-08" db="UniProtKB">
        <authorList>
            <consortium name="RefSeq"/>
        </authorList>
    </citation>
    <scope>IDENTIFICATION</scope>
</reference>
<evidence type="ECO:0000313" key="10">
    <source>
        <dbReference type="Proteomes" id="UP000192220"/>
    </source>
</evidence>
<comment type="similarity">
    <text evidence="3">Belongs to the CENP-Q/OKP1 family.</text>
</comment>
<keyword evidence="6" id="KW-0539">Nucleus</keyword>
<evidence type="ECO:0000256" key="5">
    <source>
        <dbReference type="ARBA" id="ARBA00022454"/>
    </source>
</evidence>
<accession>A0A2I4AI85</accession>
<dbReference type="PANTHER" id="PTHR31345:SF3">
    <property type="entry name" value="CENTROMERE PROTEIN Q"/>
    <property type="match status" value="1"/>
</dbReference>
<keyword evidence="7" id="KW-0137">Centromere</keyword>